<dbReference type="Proteomes" id="UP000218542">
    <property type="component" value="Unassembled WGS sequence"/>
</dbReference>
<reference evidence="2" key="1">
    <citation type="journal article" date="2017" name="Environ. Microbiol. Rep.">
        <title>Genetic Diversity of Marine Anaerobic Ammonium-Oxidizing Bacteria as Revealed by Genomic and Proteomic Analyses of 'Candidatus Scalindua japonica'.</title>
        <authorList>
            <person name="Oshiki M."/>
            <person name="Mizuto K."/>
            <person name="Kimura Z."/>
            <person name="Kindaichi T."/>
            <person name="Satoh H."/>
            <person name="Okabe S."/>
        </authorList>
    </citation>
    <scope>NUCLEOTIDE SEQUENCE [LARGE SCALE GENOMIC DNA]</scope>
    <source>
        <strain evidence="2">husup-a2</strain>
    </source>
</reference>
<name>A0A286U2W0_9BACT</name>
<gene>
    <name evidence="1" type="ORF">SCALIN_C34_0029</name>
</gene>
<dbReference type="EMBL" id="BAOS01000034">
    <property type="protein sequence ID" value="GAX62478.1"/>
    <property type="molecule type" value="Genomic_DNA"/>
</dbReference>
<evidence type="ECO:0000313" key="1">
    <source>
        <dbReference type="EMBL" id="GAX62478.1"/>
    </source>
</evidence>
<sequence length="73" mass="8662">MGVQKVSILFKKINLFNNYQLYSTVLKSCYIRKILDILRLRERTELELIIWRPNVQVLLPTLSILFKLLIING</sequence>
<dbReference type="AlphaFoldDB" id="A0A286U2W0"/>
<organism evidence="1 2">
    <name type="scientific">Candidatus Scalindua japonica</name>
    <dbReference type="NCBI Taxonomy" id="1284222"/>
    <lineage>
        <taxon>Bacteria</taxon>
        <taxon>Pseudomonadati</taxon>
        <taxon>Planctomycetota</taxon>
        <taxon>Candidatus Brocadiia</taxon>
        <taxon>Candidatus Brocadiales</taxon>
        <taxon>Candidatus Scalinduaceae</taxon>
        <taxon>Candidatus Scalindua</taxon>
    </lineage>
</organism>
<keyword evidence="2" id="KW-1185">Reference proteome</keyword>
<proteinExistence type="predicted"/>
<comment type="caution">
    <text evidence="1">The sequence shown here is derived from an EMBL/GenBank/DDBJ whole genome shotgun (WGS) entry which is preliminary data.</text>
</comment>
<accession>A0A286U2W0</accession>
<evidence type="ECO:0000313" key="2">
    <source>
        <dbReference type="Proteomes" id="UP000218542"/>
    </source>
</evidence>
<protein>
    <submittedName>
        <fullName evidence="1">Uncharacterized protein</fullName>
    </submittedName>
</protein>